<dbReference type="OrthoDB" id="61110at2759"/>
<feature type="repeat" description="RCC1" evidence="3">
    <location>
        <begin position="144"/>
        <end position="200"/>
    </location>
</feature>
<dbReference type="InterPro" id="IPR058923">
    <property type="entry name" value="RCC1-like_dom"/>
</dbReference>
<name>A0A6G1L3R8_9PEZI</name>
<keyword evidence="1" id="KW-0344">Guanine-nucleotide releasing factor</keyword>
<dbReference type="InterPro" id="IPR051553">
    <property type="entry name" value="Ran_GTPase-activating"/>
</dbReference>
<protein>
    <submittedName>
        <fullName evidence="6">RCC1/BLIP-II</fullName>
    </submittedName>
</protein>
<dbReference type="InterPro" id="IPR000408">
    <property type="entry name" value="Reg_chr_condens"/>
</dbReference>
<dbReference type="GO" id="GO:0005737">
    <property type="term" value="C:cytoplasm"/>
    <property type="evidence" value="ECO:0007669"/>
    <property type="project" value="TreeGrafter"/>
</dbReference>
<dbReference type="SUPFAM" id="SSF50985">
    <property type="entry name" value="RCC1/BLIP-II"/>
    <property type="match status" value="1"/>
</dbReference>
<accession>A0A6G1L3R8</accession>
<feature type="repeat" description="RCC1" evidence="3">
    <location>
        <begin position="451"/>
        <end position="524"/>
    </location>
</feature>
<keyword evidence="7" id="KW-1185">Reference proteome</keyword>
<evidence type="ECO:0000256" key="4">
    <source>
        <dbReference type="SAM" id="MobiDB-lite"/>
    </source>
</evidence>
<feature type="non-terminal residue" evidence="6">
    <location>
        <position position="575"/>
    </location>
</feature>
<dbReference type="AlphaFoldDB" id="A0A6G1L3R8"/>
<dbReference type="GO" id="GO:0005085">
    <property type="term" value="F:guanyl-nucleotide exchange factor activity"/>
    <property type="evidence" value="ECO:0007669"/>
    <property type="project" value="TreeGrafter"/>
</dbReference>
<evidence type="ECO:0000313" key="7">
    <source>
        <dbReference type="Proteomes" id="UP000799436"/>
    </source>
</evidence>
<evidence type="ECO:0000256" key="2">
    <source>
        <dbReference type="ARBA" id="ARBA00022737"/>
    </source>
</evidence>
<proteinExistence type="predicted"/>
<dbReference type="EMBL" id="ML995854">
    <property type="protein sequence ID" value="KAF2767571.1"/>
    <property type="molecule type" value="Genomic_DNA"/>
</dbReference>
<dbReference type="PROSITE" id="PS00625">
    <property type="entry name" value="RCC1_1"/>
    <property type="match status" value="1"/>
</dbReference>
<evidence type="ECO:0000259" key="5">
    <source>
        <dbReference type="Pfam" id="PF25390"/>
    </source>
</evidence>
<feature type="domain" description="RCC1-like" evidence="5">
    <location>
        <begin position="145"/>
        <end position="573"/>
    </location>
</feature>
<keyword evidence="2" id="KW-0677">Repeat</keyword>
<reference evidence="6" key="1">
    <citation type="journal article" date="2020" name="Stud. Mycol.">
        <title>101 Dothideomycetes genomes: a test case for predicting lifestyles and emergence of pathogens.</title>
        <authorList>
            <person name="Haridas S."/>
            <person name="Albert R."/>
            <person name="Binder M."/>
            <person name="Bloem J."/>
            <person name="Labutti K."/>
            <person name="Salamov A."/>
            <person name="Andreopoulos B."/>
            <person name="Baker S."/>
            <person name="Barry K."/>
            <person name="Bills G."/>
            <person name="Bluhm B."/>
            <person name="Cannon C."/>
            <person name="Castanera R."/>
            <person name="Culley D."/>
            <person name="Daum C."/>
            <person name="Ezra D."/>
            <person name="Gonzalez J."/>
            <person name="Henrissat B."/>
            <person name="Kuo A."/>
            <person name="Liang C."/>
            <person name="Lipzen A."/>
            <person name="Lutzoni F."/>
            <person name="Magnuson J."/>
            <person name="Mondo S."/>
            <person name="Nolan M."/>
            <person name="Ohm R."/>
            <person name="Pangilinan J."/>
            <person name="Park H.-J."/>
            <person name="Ramirez L."/>
            <person name="Alfaro M."/>
            <person name="Sun H."/>
            <person name="Tritt A."/>
            <person name="Yoshinaga Y."/>
            <person name="Zwiers L.-H."/>
            <person name="Turgeon B."/>
            <person name="Goodwin S."/>
            <person name="Spatafora J."/>
            <person name="Crous P."/>
            <person name="Grigoriev I."/>
        </authorList>
    </citation>
    <scope>NUCLEOTIDE SEQUENCE</scope>
    <source>
        <strain evidence="6">CBS 116005</strain>
    </source>
</reference>
<dbReference type="PANTHER" id="PTHR45982">
    <property type="entry name" value="REGULATOR OF CHROMOSOME CONDENSATION"/>
    <property type="match status" value="1"/>
</dbReference>
<dbReference type="Pfam" id="PF25390">
    <property type="entry name" value="WD40_RLD"/>
    <property type="match status" value="1"/>
</dbReference>
<feature type="region of interest" description="Disordered" evidence="4">
    <location>
        <begin position="215"/>
        <end position="253"/>
    </location>
</feature>
<organism evidence="6 7">
    <name type="scientific">Teratosphaeria nubilosa</name>
    <dbReference type="NCBI Taxonomy" id="161662"/>
    <lineage>
        <taxon>Eukaryota</taxon>
        <taxon>Fungi</taxon>
        <taxon>Dikarya</taxon>
        <taxon>Ascomycota</taxon>
        <taxon>Pezizomycotina</taxon>
        <taxon>Dothideomycetes</taxon>
        <taxon>Dothideomycetidae</taxon>
        <taxon>Mycosphaerellales</taxon>
        <taxon>Teratosphaeriaceae</taxon>
        <taxon>Teratosphaeria</taxon>
    </lineage>
</organism>
<dbReference type="InterPro" id="IPR009091">
    <property type="entry name" value="RCC1/BLIP-II"/>
</dbReference>
<sequence>MSTRKNTPAAAPAARPRANTKAKVTKPAPPARKKAPAKTQKAPATSQKAAPTKTQKAPAKPQKVPAAKSQKATAKTQKAPAKAPKAPAKKSATAAKPAAPAPKSNKRKRDDETEDASAPKTAPVKQAKPLIKGAVINQPPTDRLKVYVFGEGSAGELGLGTAPTAIDVKRPRLNPNLDAEKVGVVQIVAGGMHCIALTADNKILTWGVNDDGALGRETQSGNKYVSMDDAASDDSETNGLNDRESVPMEPDWSTTQIADGTRWVQVAAGDSTCFALTDDGRLYGWGTFRGNKGDFGFTITVDKAWRPMLLPELKNITNIIAGANHAIALDKSGAAWSWGAGEQSQLGRKTVERTNETQRNTLIPRQFGLPRGPKNGIASISTGGYHSFAISKNGNVYSWGLNNMGQTGHTENAGEDGAAIHNAKIVASLKGKDITSIVGGAKHSVAATADGECFVWGSMKQGESGIPRNDLNDLPEDILMKVYDDNKKVTYPAILLQPTKIDDIDGAVTNVAANSDTSIVVTKEGKAYSWGFSGNYQTGTGSDDTEVEATMIDNTAIREQIVIGAGVGGQFGFLT</sequence>
<feature type="compositionally biased region" description="Low complexity" evidence="4">
    <location>
        <begin position="1"/>
        <end position="17"/>
    </location>
</feature>
<gene>
    <name evidence="6" type="ORF">EJ03DRAFT_296286</name>
</gene>
<feature type="compositionally biased region" description="Low complexity" evidence="4">
    <location>
        <begin position="37"/>
        <end position="103"/>
    </location>
</feature>
<dbReference type="PROSITE" id="PS50012">
    <property type="entry name" value="RCC1_3"/>
    <property type="match status" value="6"/>
</dbReference>
<dbReference type="PANTHER" id="PTHR45982:SF1">
    <property type="entry name" value="REGULATOR OF CHROMOSOME CONDENSATION"/>
    <property type="match status" value="1"/>
</dbReference>
<feature type="repeat" description="RCC1" evidence="3">
    <location>
        <begin position="201"/>
        <end position="279"/>
    </location>
</feature>
<feature type="repeat" description="RCC1" evidence="3">
    <location>
        <begin position="394"/>
        <end position="450"/>
    </location>
</feature>
<dbReference type="PRINTS" id="PR00633">
    <property type="entry name" value="RCCNDNSATION"/>
</dbReference>
<feature type="repeat" description="RCC1" evidence="3">
    <location>
        <begin position="280"/>
        <end position="332"/>
    </location>
</feature>
<dbReference type="Gene3D" id="2.130.10.30">
    <property type="entry name" value="Regulator of chromosome condensation 1/beta-lactamase-inhibitor protein II"/>
    <property type="match status" value="1"/>
</dbReference>
<dbReference type="PROSITE" id="PS00626">
    <property type="entry name" value="RCC1_2"/>
    <property type="match status" value="1"/>
</dbReference>
<feature type="region of interest" description="Disordered" evidence="4">
    <location>
        <begin position="1"/>
        <end position="136"/>
    </location>
</feature>
<evidence type="ECO:0000256" key="1">
    <source>
        <dbReference type="ARBA" id="ARBA00022658"/>
    </source>
</evidence>
<dbReference type="Proteomes" id="UP000799436">
    <property type="component" value="Unassembled WGS sequence"/>
</dbReference>
<feature type="repeat" description="RCC1" evidence="3">
    <location>
        <begin position="333"/>
        <end position="393"/>
    </location>
</feature>
<evidence type="ECO:0000313" key="6">
    <source>
        <dbReference type="EMBL" id="KAF2767571.1"/>
    </source>
</evidence>
<evidence type="ECO:0000256" key="3">
    <source>
        <dbReference type="PROSITE-ProRule" id="PRU00235"/>
    </source>
</evidence>